<keyword evidence="3" id="KW-1185">Reference proteome</keyword>
<proteinExistence type="predicted"/>
<dbReference type="Pfam" id="PF06114">
    <property type="entry name" value="Peptidase_M78"/>
    <property type="match status" value="1"/>
</dbReference>
<dbReference type="RefSeq" id="WP_036691643.1">
    <property type="nucleotide sequence ID" value="NZ_JNVM01000040.1"/>
</dbReference>
<evidence type="ECO:0000313" key="2">
    <source>
        <dbReference type="EMBL" id="KEQ22337.1"/>
    </source>
</evidence>
<accession>A0A081NV64</accession>
<feature type="domain" description="IrrE N-terminal-like" evidence="1">
    <location>
        <begin position="10"/>
        <end position="119"/>
    </location>
</feature>
<reference evidence="2 3" key="1">
    <citation type="submission" date="2014-06" db="EMBL/GenBank/DDBJ databases">
        <title>Draft genome sequence of Paenibacillus sp. MSt1.</title>
        <authorList>
            <person name="Aw Y.K."/>
            <person name="Ong K.S."/>
            <person name="Gan H.M."/>
            <person name="Lee S.M."/>
        </authorList>
    </citation>
    <scope>NUCLEOTIDE SEQUENCE [LARGE SCALE GENOMIC DNA]</scope>
    <source>
        <strain evidence="2 3">MSt1</strain>
    </source>
</reference>
<comment type="caution">
    <text evidence="2">The sequence shown here is derived from an EMBL/GenBank/DDBJ whole genome shotgun (WGS) entry which is preliminary data.</text>
</comment>
<dbReference type="AlphaFoldDB" id="A0A081NV64"/>
<organism evidence="2 3">
    <name type="scientific">Paenibacillus tyrfis</name>
    <dbReference type="NCBI Taxonomy" id="1501230"/>
    <lineage>
        <taxon>Bacteria</taxon>
        <taxon>Bacillati</taxon>
        <taxon>Bacillota</taxon>
        <taxon>Bacilli</taxon>
        <taxon>Bacillales</taxon>
        <taxon>Paenibacillaceae</taxon>
        <taxon>Paenibacillus</taxon>
    </lineage>
</organism>
<name>A0A081NV64_9BACL</name>
<gene>
    <name evidence="2" type="ORF">ET33_26610</name>
</gene>
<dbReference type="OrthoDB" id="1707128at2"/>
<evidence type="ECO:0000313" key="3">
    <source>
        <dbReference type="Proteomes" id="UP000028123"/>
    </source>
</evidence>
<dbReference type="EMBL" id="JNVM01000040">
    <property type="protein sequence ID" value="KEQ22337.1"/>
    <property type="molecule type" value="Genomic_DNA"/>
</dbReference>
<evidence type="ECO:0000259" key="1">
    <source>
        <dbReference type="Pfam" id="PF06114"/>
    </source>
</evidence>
<sequence>MLYDNLLREAEHLGIDTYEKPMSPRNKGLYGDNIIWINKMIPTRVEKACALGEELGHHHTSYGDILDQSDVCARKQELRARQWAYWRLVPLTEIVRAYKARVSGRHEIAEFIGVTEAFLQDSIDRYREKYGLFVVLDKQYTVYLDPLGVAELFPES</sequence>
<dbReference type="InterPro" id="IPR010359">
    <property type="entry name" value="IrrE_HExxH"/>
</dbReference>
<dbReference type="Proteomes" id="UP000028123">
    <property type="component" value="Unassembled WGS sequence"/>
</dbReference>
<dbReference type="eggNOG" id="COG2856">
    <property type="taxonomic scope" value="Bacteria"/>
</dbReference>
<protein>
    <submittedName>
        <fullName evidence="2">Membrane protein</fullName>
    </submittedName>
</protein>